<sequence>MDVSKEKVDADARNTFNQPASGHSSSSSSSSGNDSPDLPSRASRSGRLQALSKFSKTAVTKGTTGSTVTEAASTMLNVAQSENEKPSILTTNATSNEEEPQEILGRVS</sequence>
<dbReference type="STRING" id="67767.A0A0J7KKP7"/>
<comment type="caution">
    <text evidence="2">The sequence shown here is derived from an EMBL/GenBank/DDBJ whole genome shotgun (WGS) entry which is preliminary data.</text>
</comment>
<feature type="compositionally biased region" description="Basic and acidic residues" evidence="1">
    <location>
        <begin position="1"/>
        <end position="12"/>
    </location>
</feature>
<dbReference type="AlphaFoldDB" id="A0A0J7KKP7"/>
<gene>
    <name evidence="2" type="ORF">RF55_9202</name>
</gene>
<evidence type="ECO:0000256" key="1">
    <source>
        <dbReference type="SAM" id="MobiDB-lite"/>
    </source>
</evidence>
<feature type="compositionally biased region" description="Polar residues" evidence="1">
    <location>
        <begin position="14"/>
        <end position="23"/>
    </location>
</feature>
<dbReference type="Proteomes" id="UP000036403">
    <property type="component" value="Unassembled WGS sequence"/>
</dbReference>
<name>A0A0J7KKP7_LASNI</name>
<reference evidence="2 3" key="1">
    <citation type="submission" date="2015-04" db="EMBL/GenBank/DDBJ databases">
        <title>Lasius niger genome sequencing.</title>
        <authorList>
            <person name="Konorov E.A."/>
            <person name="Nikitin M.A."/>
            <person name="Kirill M.V."/>
            <person name="Chang P."/>
        </authorList>
    </citation>
    <scope>NUCLEOTIDE SEQUENCE [LARGE SCALE GENOMIC DNA]</scope>
    <source>
        <tissue evidence="2">Whole</tissue>
    </source>
</reference>
<protein>
    <submittedName>
        <fullName evidence="2">Uncharacterized protein</fullName>
    </submittedName>
</protein>
<feature type="region of interest" description="Disordered" evidence="1">
    <location>
        <begin position="77"/>
        <end position="108"/>
    </location>
</feature>
<evidence type="ECO:0000313" key="3">
    <source>
        <dbReference type="Proteomes" id="UP000036403"/>
    </source>
</evidence>
<keyword evidence="3" id="KW-1185">Reference proteome</keyword>
<accession>A0A0J7KKP7</accession>
<evidence type="ECO:0000313" key="2">
    <source>
        <dbReference type="EMBL" id="KMQ90983.1"/>
    </source>
</evidence>
<dbReference type="EMBL" id="LBMM01006049">
    <property type="protein sequence ID" value="KMQ90983.1"/>
    <property type="molecule type" value="Genomic_DNA"/>
</dbReference>
<proteinExistence type="predicted"/>
<dbReference type="PaxDb" id="67767-A0A0J7KKP7"/>
<feature type="region of interest" description="Disordered" evidence="1">
    <location>
        <begin position="1"/>
        <end position="48"/>
    </location>
</feature>
<organism evidence="2 3">
    <name type="scientific">Lasius niger</name>
    <name type="common">Black garden ant</name>
    <dbReference type="NCBI Taxonomy" id="67767"/>
    <lineage>
        <taxon>Eukaryota</taxon>
        <taxon>Metazoa</taxon>
        <taxon>Ecdysozoa</taxon>
        <taxon>Arthropoda</taxon>
        <taxon>Hexapoda</taxon>
        <taxon>Insecta</taxon>
        <taxon>Pterygota</taxon>
        <taxon>Neoptera</taxon>
        <taxon>Endopterygota</taxon>
        <taxon>Hymenoptera</taxon>
        <taxon>Apocrita</taxon>
        <taxon>Aculeata</taxon>
        <taxon>Formicoidea</taxon>
        <taxon>Formicidae</taxon>
        <taxon>Formicinae</taxon>
        <taxon>Lasius</taxon>
        <taxon>Lasius</taxon>
    </lineage>
</organism>